<protein>
    <recommendedName>
        <fullName evidence="9">Plasma membrane zinc ion transporter</fullName>
    </recommendedName>
</protein>
<feature type="transmembrane region" description="Helical" evidence="6">
    <location>
        <begin position="431"/>
        <end position="454"/>
    </location>
</feature>
<evidence type="ECO:0000256" key="2">
    <source>
        <dbReference type="ARBA" id="ARBA00022692"/>
    </source>
</evidence>
<evidence type="ECO:0000256" key="6">
    <source>
        <dbReference type="SAM" id="Phobius"/>
    </source>
</evidence>
<evidence type="ECO:0000256" key="5">
    <source>
        <dbReference type="SAM" id="MobiDB-lite"/>
    </source>
</evidence>
<sequence>MICLSKADEHTLRHLSFNQSPPALSAGQTTCEDLNGMANLREHVAADQDDGGGGNAGLLGADALDERLRHAARSPEPLPKAVEAGRWLNGPSPSSHAAPGGDGHGSRAPASPSQRIAYVWGWVAWILSVLVASSVLSALRGHYAWTIVPAALSSAPESATEPQRPALLLNGTNTATSRRKRSACASGGVSGDDYNLPLHVGALFIILFVSFTGCAFPILASKVPGLRIPARFFFVVRHFGTGVLIATAFVHLLPTAFVSLNNPCLPKFWTTDYQAMPGAIALAAVFLVTLIEMVFHPARRMAPEDVGAGGAAHGGCMANVMFVSEEPGAQQPIRDMGPINGRQSSVGQELSQLSRNLSASVEASRDQTKNAAASKNEAAASSDEDSFRPPTLSAHQQERRDRLQCILLELGILFHSVFIGMALSVSVGNEFIVLLIAITFHQTFEGLALGSRIAAVKWEKATIQPWLMALAYGCTTPLGQAIGLATHTLYSPDSEVGLILVGVMNAISAGLLTFASLVELLSEDFLSDASWRYLRGNQRVYACLLVLLGAFGMSLVGAWA</sequence>
<feature type="region of interest" description="Disordered" evidence="5">
    <location>
        <begin position="364"/>
        <end position="395"/>
    </location>
</feature>
<dbReference type="GeneID" id="80893988"/>
<feature type="transmembrane region" description="Helical" evidence="6">
    <location>
        <begin position="116"/>
        <end position="139"/>
    </location>
</feature>
<feature type="compositionally biased region" description="Low complexity" evidence="5">
    <location>
        <begin position="369"/>
        <end position="381"/>
    </location>
</feature>
<keyword evidence="4 6" id="KW-0472">Membrane</keyword>
<feature type="transmembrane region" description="Helical" evidence="6">
    <location>
        <begin position="198"/>
        <end position="220"/>
    </location>
</feature>
<feature type="transmembrane region" description="Helical" evidence="6">
    <location>
        <begin position="232"/>
        <end position="253"/>
    </location>
</feature>
<name>A0A9W8QR03_AKAMU</name>
<dbReference type="EMBL" id="JAJHUN010000001">
    <property type="protein sequence ID" value="KAJ4165186.1"/>
    <property type="molecule type" value="Genomic_DNA"/>
</dbReference>
<dbReference type="Pfam" id="PF02535">
    <property type="entry name" value="Zip"/>
    <property type="match status" value="1"/>
</dbReference>
<dbReference type="InterPro" id="IPR003689">
    <property type="entry name" value="ZIP"/>
</dbReference>
<keyword evidence="8" id="KW-1185">Reference proteome</keyword>
<keyword evidence="2 6" id="KW-0812">Transmembrane</keyword>
<dbReference type="GO" id="GO:0005385">
    <property type="term" value="F:zinc ion transmembrane transporter activity"/>
    <property type="evidence" value="ECO:0007669"/>
    <property type="project" value="TreeGrafter"/>
</dbReference>
<feature type="transmembrane region" description="Helical" evidence="6">
    <location>
        <begin position="539"/>
        <end position="559"/>
    </location>
</feature>
<feature type="transmembrane region" description="Helical" evidence="6">
    <location>
        <begin position="273"/>
        <end position="295"/>
    </location>
</feature>
<evidence type="ECO:0000313" key="8">
    <source>
        <dbReference type="Proteomes" id="UP001144673"/>
    </source>
</evidence>
<evidence type="ECO:0000256" key="3">
    <source>
        <dbReference type="ARBA" id="ARBA00022989"/>
    </source>
</evidence>
<feature type="transmembrane region" description="Helical" evidence="6">
    <location>
        <begin position="406"/>
        <end position="425"/>
    </location>
</feature>
<gene>
    <name evidence="7" type="ORF">LMH87_006829</name>
</gene>
<reference evidence="7" key="1">
    <citation type="journal article" date="2023" name="Access Microbiol">
        <title>De-novo genome assembly for Akanthomyces muscarius, a biocontrol agent of insect agricultural pests.</title>
        <authorList>
            <person name="Erdos Z."/>
            <person name="Studholme D.J."/>
            <person name="Raymond B."/>
            <person name="Sharma M."/>
        </authorList>
    </citation>
    <scope>NUCLEOTIDE SEQUENCE</scope>
    <source>
        <strain evidence="7">Ve6</strain>
    </source>
</reference>
<dbReference type="RefSeq" id="XP_056060101.1">
    <property type="nucleotide sequence ID" value="XM_056204780.1"/>
</dbReference>
<evidence type="ECO:0000313" key="7">
    <source>
        <dbReference type="EMBL" id="KAJ4165186.1"/>
    </source>
</evidence>
<dbReference type="AlphaFoldDB" id="A0A9W8QR03"/>
<keyword evidence="3 6" id="KW-1133">Transmembrane helix</keyword>
<dbReference type="PANTHER" id="PTHR11040:SF55">
    <property type="entry name" value="MEMBRANE ZINC ION TRANSPORTER, PUTATIVE (AFU_ORTHOLOGUE AFUA_6G00470)-RELATED"/>
    <property type="match status" value="1"/>
</dbReference>
<comment type="subcellular location">
    <subcellularLocation>
        <location evidence="1">Membrane</location>
        <topology evidence="1">Multi-pass membrane protein</topology>
    </subcellularLocation>
</comment>
<feature type="transmembrane region" description="Helical" evidence="6">
    <location>
        <begin position="496"/>
        <end position="518"/>
    </location>
</feature>
<proteinExistence type="predicted"/>
<dbReference type="KEGG" id="amus:LMH87_006829"/>
<evidence type="ECO:0008006" key="9">
    <source>
        <dbReference type="Google" id="ProtNLM"/>
    </source>
</evidence>
<feature type="region of interest" description="Disordered" evidence="5">
    <location>
        <begin position="73"/>
        <end position="110"/>
    </location>
</feature>
<accession>A0A9W8QR03</accession>
<evidence type="ECO:0000256" key="4">
    <source>
        <dbReference type="ARBA" id="ARBA00023136"/>
    </source>
</evidence>
<evidence type="ECO:0000256" key="1">
    <source>
        <dbReference type="ARBA" id="ARBA00004141"/>
    </source>
</evidence>
<dbReference type="Proteomes" id="UP001144673">
    <property type="component" value="Chromosome 1"/>
</dbReference>
<feature type="transmembrane region" description="Helical" evidence="6">
    <location>
        <begin position="466"/>
        <end position="490"/>
    </location>
</feature>
<dbReference type="GO" id="GO:0005886">
    <property type="term" value="C:plasma membrane"/>
    <property type="evidence" value="ECO:0007669"/>
    <property type="project" value="TreeGrafter"/>
</dbReference>
<comment type="caution">
    <text evidence="7">The sequence shown here is derived from an EMBL/GenBank/DDBJ whole genome shotgun (WGS) entry which is preliminary data.</text>
</comment>
<organism evidence="7 8">
    <name type="scientific">Akanthomyces muscarius</name>
    <name type="common">Entomopathogenic fungus</name>
    <name type="synonym">Lecanicillium muscarium</name>
    <dbReference type="NCBI Taxonomy" id="2231603"/>
    <lineage>
        <taxon>Eukaryota</taxon>
        <taxon>Fungi</taxon>
        <taxon>Dikarya</taxon>
        <taxon>Ascomycota</taxon>
        <taxon>Pezizomycotina</taxon>
        <taxon>Sordariomycetes</taxon>
        <taxon>Hypocreomycetidae</taxon>
        <taxon>Hypocreales</taxon>
        <taxon>Cordycipitaceae</taxon>
        <taxon>Akanthomyces</taxon>
    </lineage>
</organism>
<dbReference type="PANTHER" id="PTHR11040">
    <property type="entry name" value="ZINC/IRON TRANSPORTER"/>
    <property type="match status" value="1"/>
</dbReference>